<reference evidence="2" key="1">
    <citation type="submission" date="2014-11" db="EMBL/GenBank/DDBJ databases">
        <authorList>
            <person name="Amaro Gonzalez C."/>
        </authorList>
    </citation>
    <scope>NUCLEOTIDE SEQUENCE</scope>
</reference>
<proteinExistence type="predicted"/>
<protein>
    <submittedName>
        <fullName evidence="2">Uncharacterized protein</fullName>
    </submittedName>
</protein>
<accession>A0A0E9S125</accession>
<evidence type="ECO:0000256" key="1">
    <source>
        <dbReference type="SAM" id="Phobius"/>
    </source>
</evidence>
<evidence type="ECO:0000313" key="2">
    <source>
        <dbReference type="EMBL" id="JAH34892.1"/>
    </source>
</evidence>
<keyword evidence="1" id="KW-1133">Transmembrane helix</keyword>
<keyword evidence="1" id="KW-0812">Transmembrane</keyword>
<name>A0A0E9S125_ANGAN</name>
<dbReference type="EMBL" id="GBXM01073685">
    <property type="protein sequence ID" value="JAH34892.1"/>
    <property type="molecule type" value="Transcribed_RNA"/>
</dbReference>
<keyword evidence="1" id="KW-0472">Membrane</keyword>
<sequence>MGLIFKLGEELQSLSYLLFFLLYSFATNPPLGAFFASRFIFYFFRSVKQITV</sequence>
<feature type="transmembrane region" description="Helical" evidence="1">
    <location>
        <begin position="20"/>
        <end position="44"/>
    </location>
</feature>
<organism evidence="2">
    <name type="scientific">Anguilla anguilla</name>
    <name type="common">European freshwater eel</name>
    <name type="synonym">Muraena anguilla</name>
    <dbReference type="NCBI Taxonomy" id="7936"/>
    <lineage>
        <taxon>Eukaryota</taxon>
        <taxon>Metazoa</taxon>
        <taxon>Chordata</taxon>
        <taxon>Craniata</taxon>
        <taxon>Vertebrata</taxon>
        <taxon>Euteleostomi</taxon>
        <taxon>Actinopterygii</taxon>
        <taxon>Neopterygii</taxon>
        <taxon>Teleostei</taxon>
        <taxon>Anguilliformes</taxon>
        <taxon>Anguillidae</taxon>
        <taxon>Anguilla</taxon>
    </lineage>
</organism>
<dbReference type="AlphaFoldDB" id="A0A0E9S125"/>
<reference evidence="2" key="2">
    <citation type="journal article" date="2015" name="Fish Shellfish Immunol.">
        <title>Early steps in the European eel (Anguilla anguilla)-Vibrio vulnificus interaction in the gills: Role of the RtxA13 toxin.</title>
        <authorList>
            <person name="Callol A."/>
            <person name="Pajuelo D."/>
            <person name="Ebbesson L."/>
            <person name="Teles M."/>
            <person name="MacKenzie S."/>
            <person name="Amaro C."/>
        </authorList>
    </citation>
    <scope>NUCLEOTIDE SEQUENCE</scope>
</reference>